<organism evidence="4">
    <name type="scientific">Drosophila rhopaloa</name>
    <name type="common">Fruit fly</name>
    <dbReference type="NCBI Taxonomy" id="1041015"/>
    <lineage>
        <taxon>Eukaryota</taxon>
        <taxon>Metazoa</taxon>
        <taxon>Ecdysozoa</taxon>
        <taxon>Arthropoda</taxon>
        <taxon>Hexapoda</taxon>
        <taxon>Insecta</taxon>
        <taxon>Pterygota</taxon>
        <taxon>Neoptera</taxon>
        <taxon>Endopterygota</taxon>
        <taxon>Diptera</taxon>
        <taxon>Brachycera</taxon>
        <taxon>Muscomorpha</taxon>
        <taxon>Ephydroidea</taxon>
        <taxon>Drosophilidae</taxon>
        <taxon>Drosophila</taxon>
        <taxon>Sophophora</taxon>
    </lineage>
</organism>
<proteinExistence type="predicted"/>
<sequence length="359" mass="40320">MCCAPMCGAAACQPSMCCRPACRLPLEPLRPAAVHRCCPAGKCVLCSQSNGEQGCRHSCTRNRHILEALSCLFRVSQFQVLTTLFQLAYHESKPLPRFPRDRVWSVMENVKAPYTELHDLRIYDSLYDRCGQPIDPLDRTNAYKLLRLIFLGPVLVPEQRARLLTMLHRLNARAACPVDLDALLTALEKVQLEELVCGILEQDGRVKRFHSARQCLELCNLYHKVAATDKNAVIHQRRRLRAQDKGKNADAQKKPLRKTVTMQMYCTRRVPETEDPGNRVESSTPVLRSTASSLRRPSNTPKSAMAGPRTSDTASAKGSRRSSRNSTGSPKRNKTELPNVGVRMQGGVRRRNKSSPYTK</sequence>
<evidence type="ECO:0000313" key="4">
    <source>
        <dbReference type="RefSeq" id="XP_016978131.1"/>
    </source>
</evidence>
<evidence type="ECO:0000256" key="1">
    <source>
        <dbReference type="SAM" id="MobiDB-lite"/>
    </source>
</evidence>
<evidence type="ECO:0000313" key="2">
    <source>
        <dbReference type="EnsemblMetazoa" id="XP_016978131.1"/>
    </source>
</evidence>
<dbReference type="OrthoDB" id="7861362at2759"/>
<name>A0A6P4EYK3_DRORH</name>
<reference evidence="3" key="1">
    <citation type="journal article" date="2021" name="Elife">
        <title>Highly contiguous assemblies of 101 drosophilid genomes.</title>
        <authorList>
            <person name="Kim B.Y."/>
            <person name="Wang J.R."/>
            <person name="Miller D.E."/>
            <person name="Barmina O."/>
            <person name="Delaney E."/>
            <person name="Thompson A."/>
            <person name="Comeault A.A."/>
            <person name="Peede D."/>
            <person name="D'Agostino E.R."/>
            <person name="Pelaez J."/>
            <person name="Aguilar J.M."/>
            <person name="Haji D."/>
            <person name="Matsunaga T."/>
            <person name="Armstrong E.E."/>
            <person name="Zych M."/>
            <person name="Ogawa Y."/>
            <person name="Stamenkovic-Radak M."/>
            <person name="Jelic M."/>
            <person name="Veselinovic M.S."/>
            <person name="Tanaskovic M."/>
            <person name="Eric P."/>
            <person name="Gao J.J."/>
            <person name="Katoh T.K."/>
            <person name="Toda M.J."/>
            <person name="Watabe H."/>
            <person name="Watada M."/>
            <person name="Davis J.S."/>
            <person name="Moyle L.C."/>
            <person name="Manoli G."/>
            <person name="Bertolini E."/>
            <person name="Kostal V."/>
            <person name="Hawley R.S."/>
            <person name="Takahashi A."/>
            <person name="Jones C.D."/>
            <person name="Price D.K."/>
            <person name="Whiteman N."/>
            <person name="Kopp A."/>
            <person name="Matute D.R."/>
            <person name="Petrov D.A."/>
        </authorList>
    </citation>
    <scope>NUCLEOTIDE SEQUENCE [LARGE SCALE GENOMIC DNA]</scope>
</reference>
<reference evidence="4" key="2">
    <citation type="submission" date="2025-04" db="UniProtKB">
        <authorList>
            <consortium name="RefSeq"/>
        </authorList>
    </citation>
    <scope>IDENTIFICATION</scope>
</reference>
<protein>
    <submittedName>
        <fullName evidence="4">Uncharacterized protein LOC108043831</fullName>
    </submittedName>
</protein>
<dbReference type="EnsemblMetazoa" id="XM_017122642.2">
    <property type="protein sequence ID" value="XP_016978131.1"/>
    <property type="gene ID" value="LOC108043831"/>
</dbReference>
<accession>A0A6P4EYK3</accession>
<dbReference type="RefSeq" id="XP_016978131.1">
    <property type="nucleotide sequence ID" value="XM_017122642.1"/>
</dbReference>
<dbReference type="Proteomes" id="UP001652680">
    <property type="component" value="Unassembled WGS sequence"/>
</dbReference>
<evidence type="ECO:0000313" key="3">
    <source>
        <dbReference type="Proteomes" id="UP001652680"/>
    </source>
</evidence>
<feature type="compositionally biased region" description="Basic and acidic residues" evidence="1">
    <location>
        <begin position="241"/>
        <end position="253"/>
    </location>
</feature>
<feature type="region of interest" description="Disordered" evidence="1">
    <location>
        <begin position="238"/>
        <end position="359"/>
    </location>
</feature>
<reference evidence="2" key="3">
    <citation type="submission" date="2025-05" db="UniProtKB">
        <authorList>
            <consortium name="EnsemblMetazoa"/>
        </authorList>
    </citation>
    <scope>IDENTIFICATION</scope>
</reference>
<gene>
    <name evidence="4" type="primary">LOC108043831</name>
    <name evidence="2" type="synonym">108043831</name>
</gene>
<keyword evidence="3" id="KW-1185">Reference proteome</keyword>
<dbReference type="AlphaFoldDB" id="A0A6P4EYK3"/>
<dbReference type="OMA" id="APYSELH"/>
<feature type="compositionally biased region" description="Polar residues" evidence="1">
    <location>
        <begin position="280"/>
        <end position="302"/>
    </location>
</feature>
<dbReference type="GeneID" id="108043831"/>
<feature type="compositionally biased region" description="Basic and acidic residues" evidence="1">
    <location>
        <begin position="269"/>
        <end position="278"/>
    </location>
</feature>